<keyword evidence="2" id="KW-0812">Transmembrane</keyword>
<dbReference type="InterPro" id="IPR000719">
    <property type="entry name" value="Prot_kinase_dom"/>
</dbReference>
<sequence length="367" mass="42536">MDLDIRIFKYSECSQFSKPQIIGQGCSAAVYSTTFKGKKYALKVFKNNSMPDDKTLRRELEFLHTTNHPNVIKLYGISTGNDINTLILQFANNGNLRNYLKTKQINGLYRISWNELIKIAKDITRGLKHLHDNDIVHRDLHSMNILINNGSALISCFGISKYFNGTTAGIPAYIEPQCLLHPTKCERDEKSDIYSLGVLLWELTSGVPPFNNIPYEIVRRRFCMNESERESIIENTPLGYYELYKKCWSSSPVQRPTLNEILDQLENLSGETTDNFIMNNNVISYQQIVLSRLKRSMIKNLEEILKKLLKHSFHHIVVLTQMAFLLFMMQMLRVVIYSLSFMALLFRLLMILYNFLGNRNLLIVLRT</sequence>
<gene>
    <name evidence="4" type="ORF">F8M41_020045</name>
</gene>
<protein>
    <submittedName>
        <fullName evidence="4">Kinase-like protein</fullName>
    </submittedName>
</protein>
<dbReference type="AlphaFoldDB" id="A0A8H4EK20"/>
<evidence type="ECO:0000313" key="5">
    <source>
        <dbReference type="Proteomes" id="UP000439903"/>
    </source>
</evidence>
<keyword evidence="1" id="KW-0067">ATP-binding</keyword>
<dbReference type="GO" id="GO:0005524">
    <property type="term" value="F:ATP binding"/>
    <property type="evidence" value="ECO:0007669"/>
    <property type="project" value="UniProtKB-UniRule"/>
</dbReference>
<evidence type="ECO:0000256" key="1">
    <source>
        <dbReference type="PROSITE-ProRule" id="PRU10141"/>
    </source>
</evidence>
<dbReference type="InterPro" id="IPR011009">
    <property type="entry name" value="Kinase-like_dom_sf"/>
</dbReference>
<keyword evidence="4" id="KW-0808">Transferase</keyword>
<organism evidence="4 5">
    <name type="scientific">Gigaspora margarita</name>
    <dbReference type="NCBI Taxonomy" id="4874"/>
    <lineage>
        <taxon>Eukaryota</taxon>
        <taxon>Fungi</taxon>
        <taxon>Fungi incertae sedis</taxon>
        <taxon>Mucoromycota</taxon>
        <taxon>Glomeromycotina</taxon>
        <taxon>Glomeromycetes</taxon>
        <taxon>Diversisporales</taxon>
        <taxon>Gigasporaceae</taxon>
        <taxon>Gigaspora</taxon>
    </lineage>
</organism>
<keyword evidence="2" id="KW-1133">Transmembrane helix</keyword>
<dbReference type="Pfam" id="PF07714">
    <property type="entry name" value="PK_Tyr_Ser-Thr"/>
    <property type="match status" value="1"/>
</dbReference>
<dbReference type="PROSITE" id="PS50011">
    <property type="entry name" value="PROTEIN_KINASE_DOM"/>
    <property type="match status" value="1"/>
</dbReference>
<keyword evidence="2" id="KW-0472">Membrane</keyword>
<dbReference type="Proteomes" id="UP000439903">
    <property type="component" value="Unassembled WGS sequence"/>
</dbReference>
<keyword evidence="1" id="KW-0547">Nucleotide-binding</keyword>
<reference evidence="4 5" key="1">
    <citation type="journal article" date="2019" name="Environ. Microbiol.">
        <title>At the nexus of three kingdoms: the genome of the mycorrhizal fungus Gigaspora margarita provides insights into plant, endobacterial and fungal interactions.</title>
        <authorList>
            <person name="Venice F."/>
            <person name="Ghignone S."/>
            <person name="Salvioli di Fossalunga A."/>
            <person name="Amselem J."/>
            <person name="Novero M."/>
            <person name="Xianan X."/>
            <person name="Sedzielewska Toro K."/>
            <person name="Morin E."/>
            <person name="Lipzen A."/>
            <person name="Grigoriev I.V."/>
            <person name="Henrissat B."/>
            <person name="Martin F.M."/>
            <person name="Bonfante P."/>
        </authorList>
    </citation>
    <scope>NUCLEOTIDE SEQUENCE [LARGE SCALE GENOMIC DNA]</scope>
    <source>
        <strain evidence="4 5">BEG34</strain>
    </source>
</reference>
<dbReference type="PRINTS" id="PR00109">
    <property type="entry name" value="TYRKINASE"/>
</dbReference>
<keyword evidence="4" id="KW-0418">Kinase</keyword>
<feature type="binding site" evidence="1">
    <location>
        <position position="43"/>
    </location>
    <ligand>
        <name>ATP</name>
        <dbReference type="ChEBI" id="CHEBI:30616"/>
    </ligand>
</feature>
<evidence type="ECO:0000256" key="2">
    <source>
        <dbReference type="SAM" id="Phobius"/>
    </source>
</evidence>
<dbReference type="PROSITE" id="PS00107">
    <property type="entry name" value="PROTEIN_KINASE_ATP"/>
    <property type="match status" value="1"/>
</dbReference>
<accession>A0A8H4EK20</accession>
<evidence type="ECO:0000259" key="3">
    <source>
        <dbReference type="PROSITE" id="PS50011"/>
    </source>
</evidence>
<dbReference type="SUPFAM" id="SSF56112">
    <property type="entry name" value="Protein kinase-like (PK-like)"/>
    <property type="match status" value="1"/>
</dbReference>
<name>A0A8H4EK20_GIGMA</name>
<dbReference type="InterPro" id="IPR001245">
    <property type="entry name" value="Ser-Thr/Tyr_kinase_cat_dom"/>
</dbReference>
<keyword evidence="5" id="KW-1185">Reference proteome</keyword>
<dbReference type="OrthoDB" id="10261027at2759"/>
<dbReference type="GO" id="GO:0004674">
    <property type="term" value="F:protein serine/threonine kinase activity"/>
    <property type="evidence" value="ECO:0007669"/>
    <property type="project" value="TreeGrafter"/>
</dbReference>
<evidence type="ECO:0000313" key="4">
    <source>
        <dbReference type="EMBL" id="KAF0501364.1"/>
    </source>
</evidence>
<dbReference type="Gene3D" id="1.10.510.10">
    <property type="entry name" value="Transferase(Phosphotransferase) domain 1"/>
    <property type="match status" value="1"/>
</dbReference>
<dbReference type="InterPro" id="IPR051681">
    <property type="entry name" value="Ser/Thr_Kinases-Pseudokinases"/>
</dbReference>
<dbReference type="PANTHER" id="PTHR44329">
    <property type="entry name" value="SERINE/THREONINE-PROTEIN KINASE TNNI3K-RELATED"/>
    <property type="match status" value="1"/>
</dbReference>
<dbReference type="InterPro" id="IPR017441">
    <property type="entry name" value="Protein_kinase_ATP_BS"/>
</dbReference>
<comment type="caution">
    <text evidence="4">The sequence shown here is derived from an EMBL/GenBank/DDBJ whole genome shotgun (WGS) entry which is preliminary data.</text>
</comment>
<feature type="domain" description="Protein kinase" evidence="3">
    <location>
        <begin position="16"/>
        <end position="277"/>
    </location>
</feature>
<proteinExistence type="predicted"/>
<feature type="transmembrane region" description="Helical" evidence="2">
    <location>
        <begin position="335"/>
        <end position="356"/>
    </location>
</feature>
<dbReference type="EMBL" id="WTPW01000539">
    <property type="protein sequence ID" value="KAF0501364.1"/>
    <property type="molecule type" value="Genomic_DNA"/>
</dbReference>